<evidence type="ECO:0000256" key="7">
    <source>
        <dbReference type="ARBA" id="ARBA00022842"/>
    </source>
</evidence>
<dbReference type="SUPFAM" id="SSF52540">
    <property type="entry name" value="P-loop containing nucleoside triphosphate hydrolases"/>
    <property type="match status" value="1"/>
</dbReference>
<feature type="active site" description="Nucleophile" evidence="9">
    <location>
        <position position="322"/>
    </location>
</feature>
<comment type="function">
    <text evidence="9">Catalyzes the ATP-dependent amidation of the two carboxylate groups at positions a and c of cobyrinate, using either L-glutamine or ammonia as the nitrogen source.</text>
</comment>
<dbReference type="CDD" id="cd05388">
    <property type="entry name" value="CobB_N"/>
    <property type="match status" value="1"/>
</dbReference>
<feature type="domain" description="CobB/CobQ-like glutamine amidotransferase" evidence="11">
    <location>
        <begin position="240"/>
        <end position="418"/>
    </location>
</feature>
<organism evidence="12 13">
    <name type="scientific">Vibrio algarum</name>
    <dbReference type="NCBI Taxonomy" id="3020714"/>
    <lineage>
        <taxon>Bacteria</taxon>
        <taxon>Pseudomonadati</taxon>
        <taxon>Pseudomonadota</taxon>
        <taxon>Gammaproteobacteria</taxon>
        <taxon>Vibrionales</taxon>
        <taxon>Vibrionaceae</taxon>
        <taxon>Vibrio</taxon>
    </lineage>
</organism>
<keyword evidence="7 9" id="KW-0460">Magnesium</keyword>
<dbReference type="Pfam" id="PF07685">
    <property type="entry name" value="GATase_3"/>
    <property type="match status" value="1"/>
</dbReference>
<dbReference type="EC" id="6.3.5.11" evidence="9"/>
<sequence length="443" mass="47961">MSKTVSCPALVVVAPSSGSGKTTVVAAIARYFSKQGKKVRVFKTGPDFIDPNFLAFASGNPVYQLDFWMCGEDHCKQLVAQAAQDADLILIEGVMGMFDGQCSSADIAATLGIPVMAVIDAGAMAQTFGAIAYGLANFRNDIEMFGVFANRLGSAGHGEMLKEALPESLEFCGYLPKNSGLTLPERHLGLVQAQELDDLDEKLNLAADLIAQTGEIPMPPVVNFTLNAEVTPKPYLKNTTIAIASDTAFSFIYQANIDLLEQCGATLCLFSPINGETLPECDALYLPGGYPELYLETLSSHLALKSQIIEHVEADKPVIAECGGMLYLNQTLEDVNGKSAEMCGVLDAHSQMQSSLAALGLVEGELAKNETLRGHTFHYSKTESQQPELCLPVSQRGRKLDPVWVHKKVVASYIHWYFPYNPKLVAKIFKGELSRGEQVGVKQ</sequence>
<comment type="catalytic activity">
    <reaction evidence="9">
        <text>cob(II)yrinate + 2 L-glutamine + 2 ATP + 2 H2O = cob(II)yrinate a,c diamide + 2 L-glutamate + 2 ADP + 2 phosphate + 2 H(+)</text>
        <dbReference type="Rhea" id="RHEA:26289"/>
        <dbReference type="ChEBI" id="CHEBI:15377"/>
        <dbReference type="ChEBI" id="CHEBI:15378"/>
        <dbReference type="ChEBI" id="CHEBI:29985"/>
        <dbReference type="ChEBI" id="CHEBI:30616"/>
        <dbReference type="ChEBI" id="CHEBI:43474"/>
        <dbReference type="ChEBI" id="CHEBI:58359"/>
        <dbReference type="ChEBI" id="CHEBI:58537"/>
        <dbReference type="ChEBI" id="CHEBI:58894"/>
        <dbReference type="ChEBI" id="CHEBI:456216"/>
        <dbReference type="EC" id="6.3.5.11"/>
    </reaction>
</comment>
<evidence type="ECO:0000313" key="12">
    <source>
        <dbReference type="EMBL" id="MDB1125125.1"/>
    </source>
</evidence>
<protein>
    <recommendedName>
        <fullName evidence="9">Cobyrinate a,c-diamide synthase</fullName>
        <ecNumber evidence="9">6.3.5.11</ecNumber>
    </recommendedName>
    <alternativeName>
        <fullName evidence="9">Cobyrinic acid a,c-diamide synthetase</fullName>
    </alternativeName>
</protein>
<evidence type="ECO:0000313" key="13">
    <source>
        <dbReference type="Proteomes" id="UP001210678"/>
    </source>
</evidence>
<dbReference type="InterPro" id="IPR011698">
    <property type="entry name" value="GATase_3"/>
</dbReference>
<keyword evidence="4 9" id="KW-0436">Ligase</keyword>
<accession>A0ABT4YUI7</accession>
<dbReference type="InterPro" id="IPR004484">
    <property type="entry name" value="CbiA/CobB_synth"/>
</dbReference>
<dbReference type="PROSITE" id="PS51274">
    <property type="entry name" value="GATASE_COBBQ"/>
    <property type="match status" value="1"/>
</dbReference>
<dbReference type="CDD" id="cd03130">
    <property type="entry name" value="GATase1_CobB"/>
    <property type="match status" value="1"/>
</dbReference>
<comment type="cofactor">
    <cofactor evidence="1 9">
        <name>Mg(2+)</name>
        <dbReference type="ChEBI" id="CHEBI:18420"/>
    </cofactor>
</comment>
<evidence type="ECO:0000256" key="9">
    <source>
        <dbReference type="HAMAP-Rule" id="MF_00027"/>
    </source>
</evidence>
<dbReference type="NCBIfam" id="TIGR00379">
    <property type="entry name" value="cobB"/>
    <property type="match status" value="1"/>
</dbReference>
<evidence type="ECO:0000256" key="8">
    <source>
        <dbReference type="ARBA" id="ARBA00022962"/>
    </source>
</evidence>
<dbReference type="Proteomes" id="UP001210678">
    <property type="component" value="Unassembled WGS sequence"/>
</dbReference>
<evidence type="ECO:0000256" key="1">
    <source>
        <dbReference type="ARBA" id="ARBA00001946"/>
    </source>
</evidence>
<keyword evidence="5 9" id="KW-0547">Nucleotide-binding</keyword>
<dbReference type="InterPro" id="IPR029062">
    <property type="entry name" value="Class_I_gatase-like"/>
</dbReference>
<comment type="similarity">
    <text evidence="9">Belongs to the CobB/CbiA family.</text>
</comment>
<dbReference type="Gene3D" id="3.40.50.300">
    <property type="entry name" value="P-loop containing nucleotide triphosphate hydrolases"/>
    <property type="match status" value="2"/>
</dbReference>
<keyword evidence="6 9" id="KW-0067">ATP-binding</keyword>
<dbReference type="EMBL" id="JAQLOI010000003">
    <property type="protein sequence ID" value="MDB1125125.1"/>
    <property type="molecule type" value="Genomic_DNA"/>
</dbReference>
<dbReference type="PANTHER" id="PTHR43873">
    <property type="entry name" value="COBYRINATE A,C-DIAMIDE SYNTHASE"/>
    <property type="match status" value="1"/>
</dbReference>
<gene>
    <name evidence="9" type="primary">cbiA</name>
    <name evidence="12" type="ORF">PGX00_16350</name>
</gene>
<evidence type="ECO:0000256" key="4">
    <source>
        <dbReference type="ARBA" id="ARBA00022598"/>
    </source>
</evidence>
<dbReference type="HAMAP" id="MF_00027">
    <property type="entry name" value="CobB_CbiA"/>
    <property type="match status" value="1"/>
</dbReference>
<dbReference type="Gene3D" id="3.40.50.880">
    <property type="match status" value="1"/>
</dbReference>
<evidence type="ECO:0000259" key="10">
    <source>
        <dbReference type="Pfam" id="PF01656"/>
    </source>
</evidence>
<feature type="domain" description="CobQ/CobB/MinD/ParA nucleotide binding" evidence="10">
    <location>
        <begin position="11"/>
        <end position="188"/>
    </location>
</feature>
<comment type="similarity">
    <text evidence="2">Belongs to the CobB/CobQ family. CobQ subfamily.</text>
</comment>
<keyword evidence="13" id="KW-1185">Reference proteome</keyword>
<evidence type="ECO:0000256" key="6">
    <source>
        <dbReference type="ARBA" id="ARBA00022840"/>
    </source>
</evidence>
<reference evidence="12 13" key="1">
    <citation type="submission" date="2023-01" db="EMBL/GenBank/DDBJ databases">
        <title>Vibrio sp. KJ40-1 sp.nov, isolated from marine algae.</title>
        <authorList>
            <person name="Butt M."/>
            <person name="Kim J.M.J."/>
            <person name="Jeon C.O.C."/>
        </authorList>
    </citation>
    <scope>NUCLEOTIDE SEQUENCE [LARGE SCALE GENOMIC DNA]</scope>
    <source>
        <strain evidence="12 13">KJ40-1</strain>
    </source>
</reference>
<dbReference type="Pfam" id="PF01656">
    <property type="entry name" value="CbiA"/>
    <property type="match status" value="1"/>
</dbReference>
<comment type="pathway">
    <text evidence="9">Cofactor biosynthesis; adenosylcobalamin biosynthesis; cob(II)yrinate a,c-diamide from sirohydrochlorin (anaerobic route): step 10/10.</text>
</comment>
<name>A0ABT4YUI7_9VIBR</name>
<evidence type="ECO:0000256" key="5">
    <source>
        <dbReference type="ARBA" id="ARBA00022741"/>
    </source>
</evidence>
<evidence type="ECO:0000256" key="3">
    <source>
        <dbReference type="ARBA" id="ARBA00022573"/>
    </source>
</evidence>
<dbReference type="RefSeq" id="WP_272138543.1">
    <property type="nucleotide sequence ID" value="NZ_JAQLOI010000003.1"/>
</dbReference>
<keyword evidence="8 9" id="KW-0315">Glutamine amidotransferase</keyword>
<proteinExistence type="inferred from homology"/>
<evidence type="ECO:0000259" key="11">
    <source>
        <dbReference type="Pfam" id="PF07685"/>
    </source>
</evidence>
<dbReference type="SUPFAM" id="SSF52317">
    <property type="entry name" value="Class I glutamine amidotransferase-like"/>
    <property type="match status" value="1"/>
</dbReference>
<keyword evidence="3 9" id="KW-0169">Cobalamin biosynthesis</keyword>
<comment type="caution">
    <text evidence="12">The sequence shown here is derived from an EMBL/GenBank/DDBJ whole genome shotgun (WGS) entry which is preliminary data.</text>
</comment>
<dbReference type="PANTHER" id="PTHR43873:SF1">
    <property type="entry name" value="COBYRINATE A,C-DIAMIDE SYNTHASE"/>
    <property type="match status" value="1"/>
</dbReference>
<dbReference type="NCBIfam" id="NF002204">
    <property type="entry name" value="PRK01077.1"/>
    <property type="match status" value="1"/>
</dbReference>
<dbReference type="InterPro" id="IPR002586">
    <property type="entry name" value="CobQ/CobB/MinD/ParA_Nub-bd_dom"/>
</dbReference>
<feature type="site" description="Increases nucleophilicity of active site Cys" evidence="9">
    <location>
        <position position="415"/>
    </location>
</feature>
<evidence type="ECO:0000256" key="2">
    <source>
        <dbReference type="ARBA" id="ARBA00006205"/>
    </source>
</evidence>
<comment type="domain">
    <text evidence="9">Comprises of two domains. The C-terminal domain contains the binding site for glutamine and catalyzes the hydrolysis of this substrate to glutamate and ammonia. The N-terminal domain is anticipated to bind ATP and cobyrinate and catalyzes the ultimate synthesis of the diamide product. The ammonia produced via the glutaminase domain is probably translocated to the adjacent domain via a molecular tunnel, where it reacts with an activated intermediate.</text>
</comment>
<comment type="miscellaneous">
    <text evidence="9">The a and c carboxylates of cobyrinate are activated for nucleophilic attack via formation of a phosphorylated intermediate by ATP. CbiA catalyzes first the amidation of the c-carboxylate, and then that of the a-carboxylate.</text>
</comment>
<dbReference type="InterPro" id="IPR027417">
    <property type="entry name" value="P-loop_NTPase"/>
</dbReference>